<evidence type="ECO:0000256" key="1">
    <source>
        <dbReference type="ARBA" id="ARBA00023015"/>
    </source>
</evidence>
<feature type="domain" description="HTH deoR-type" evidence="4">
    <location>
        <begin position="7"/>
        <end position="62"/>
    </location>
</feature>
<comment type="caution">
    <text evidence="5">The sequence shown here is derived from an EMBL/GenBank/DDBJ whole genome shotgun (WGS) entry which is preliminary data.</text>
</comment>
<dbReference type="InterPro" id="IPR014036">
    <property type="entry name" value="DeoR-like_C"/>
</dbReference>
<dbReference type="AlphaFoldDB" id="A0A0C9QCB0"/>
<evidence type="ECO:0000256" key="2">
    <source>
        <dbReference type="ARBA" id="ARBA00023125"/>
    </source>
</evidence>
<dbReference type="SMART" id="SM01134">
    <property type="entry name" value="DeoRC"/>
    <property type="match status" value="1"/>
</dbReference>
<evidence type="ECO:0000313" key="6">
    <source>
        <dbReference type="Proteomes" id="UP000032552"/>
    </source>
</evidence>
<dbReference type="InterPro" id="IPR050313">
    <property type="entry name" value="Carb_Metab_HTH_regulators"/>
</dbReference>
<dbReference type="SUPFAM" id="SSF100950">
    <property type="entry name" value="NagB/RpiA/CoA transferase-like"/>
    <property type="match status" value="1"/>
</dbReference>
<organism evidence="5 6">
    <name type="scientific">Lacticaseibacillus paracasei NRIC 0644</name>
    <dbReference type="NCBI Taxonomy" id="1435038"/>
    <lineage>
        <taxon>Bacteria</taxon>
        <taxon>Bacillati</taxon>
        <taxon>Bacillota</taxon>
        <taxon>Bacilli</taxon>
        <taxon>Lactobacillales</taxon>
        <taxon>Lactobacillaceae</taxon>
        <taxon>Lacticaseibacillus</taxon>
    </lineage>
</organism>
<dbReference type="InterPro" id="IPR001034">
    <property type="entry name" value="DeoR_HTH"/>
</dbReference>
<reference evidence="6" key="1">
    <citation type="submission" date="2014-05" db="EMBL/GenBank/DDBJ databases">
        <title>Whole genome sequencing of Lactobacillus casei NRIC0644.</title>
        <authorList>
            <person name="Atarashi H."/>
            <person name="Yoshida Y."/>
            <person name="Fujimura S."/>
            <person name="Tanaka N."/>
            <person name="Shiwa Y."/>
            <person name="Yoshikawa H."/>
            <person name="Okada S."/>
            <person name="Nakagawa J."/>
        </authorList>
    </citation>
    <scope>NUCLEOTIDE SEQUENCE [LARGE SCALE GENOMIC DNA]</scope>
    <source>
        <strain evidence="6">NRIC0644</strain>
    </source>
</reference>
<keyword evidence="1" id="KW-0805">Transcription regulation</keyword>
<sequence length="265" mass="30007">MSQKPAKFERLNDIIRILRETPQISVAELSRQIFTSKSTLRRDLIELENTNIIQRQYGMIQLLQGNNIEFTYEKRRNENARLKRIISHQIADKIPSNAAFFIDGSSTFFSLPELLHNQVGLHVITNNVNMGLQFNSLNNIETIIIGGKMAPRSASTLGSTTIEEIQSFHPDFALLSTGSIDAGGIYVADPEQAAVKEAMIANAKCVIFGIDSTKFDQSDYIRITNMNQIDEIITDKKPNAAYQNLFEKNHILLTYPHEYRQTSKN</sequence>
<accession>A0A0C9QCB0</accession>
<dbReference type="GO" id="GO:0003677">
    <property type="term" value="F:DNA binding"/>
    <property type="evidence" value="ECO:0007669"/>
    <property type="project" value="UniProtKB-KW"/>
</dbReference>
<dbReference type="InterPro" id="IPR036388">
    <property type="entry name" value="WH-like_DNA-bd_sf"/>
</dbReference>
<keyword evidence="3" id="KW-0804">Transcription</keyword>
<name>A0A0C9QCB0_LACPA</name>
<evidence type="ECO:0000259" key="4">
    <source>
        <dbReference type="PROSITE" id="PS51000"/>
    </source>
</evidence>
<dbReference type="Proteomes" id="UP000032552">
    <property type="component" value="Unassembled WGS sequence"/>
</dbReference>
<dbReference type="PROSITE" id="PS51000">
    <property type="entry name" value="HTH_DEOR_2"/>
    <property type="match status" value="1"/>
</dbReference>
<dbReference type="InterPro" id="IPR018356">
    <property type="entry name" value="Tscrpt_reg_HTH_DeoR_CS"/>
</dbReference>
<dbReference type="GO" id="GO:0003700">
    <property type="term" value="F:DNA-binding transcription factor activity"/>
    <property type="evidence" value="ECO:0007669"/>
    <property type="project" value="InterPro"/>
</dbReference>
<keyword evidence="2" id="KW-0238">DNA-binding</keyword>
<dbReference type="RefSeq" id="WP_003596477.1">
    <property type="nucleotide sequence ID" value="NZ_BAYM01000159.1"/>
</dbReference>
<dbReference type="EMBL" id="BAYM01000159">
    <property type="protein sequence ID" value="GAN37442.1"/>
    <property type="molecule type" value="Genomic_DNA"/>
</dbReference>
<protein>
    <submittedName>
        <fullName evidence="5">Transcription regulator</fullName>
    </submittedName>
</protein>
<gene>
    <name evidence="5" type="ORF">LC0644_2031</name>
</gene>
<dbReference type="Pfam" id="PF08220">
    <property type="entry name" value="HTH_DeoR"/>
    <property type="match status" value="1"/>
</dbReference>
<evidence type="ECO:0000313" key="5">
    <source>
        <dbReference type="EMBL" id="GAN37442.1"/>
    </source>
</evidence>
<proteinExistence type="predicted"/>
<dbReference type="PANTHER" id="PTHR30363:SF44">
    <property type="entry name" value="AGA OPERON TRANSCRIPTIONAL REPRESSOR-RELATED"/>
    <property type="match status" value="1"/>
</dbReference>
<dbReference type="SMART" id="SM00420">
    <property type="entry name" value="HTH_DEOR"/>
    <property type="match status" value="1"/>
</dbReference>
<dbReference type="PANTHER" id="PTHR30363">
    <property type="entry name" value="HTH-TYPE TRANSCRIPTIONAL REGULATOR SRLR-RELATED"/>
    <property type="match status" value="1"/>
</dbReference>
<dbReference type="Gene3D" id="1.10.10.10">
    <property type="entry name" value="Winged helix-like DNA-binding domain superfamily/Winged helix DNA-binding domain"/>
    <property type="match status" value="1"/>
</dbReference>
<evidence type="ECO:0000256" key="3">
    <source>
        <dbReference type="ARBA" id="ARBA00023163"/>
    </source>
</evidence>
<dbReference type="InterPro" id="IPR036390">
    <property type="entry name" value="WH_DNA-bd_sf"/>
</dbReference>
<dbReference type="SUPFAM" id="SSF46785">
    <property type="entry name" value="Winged helix' DNA-binding domain"/>
    <property type="match status" value="1"/>
</dbReference>
<dbReference type="InterPro" id="IPR037171">
    <property type="entry name" value="NagB/RpiA_transferase-like"/>
</dbReference>
<dbReference type="Pfam" id="PF00455">
    <property type="entry name" value="DeoRC"/>
    <property type="match status" value="1"/>
</dbReference>
<dbReference type="PROSITE" id="PS00894">
    <property type="entry name" value="HTH_DEOR_1"/>
    <property type="match status" value="1"/>
</dbReference>